<organism evidence="4 5">
    <name type="scientific">Besnoitia besnoiti</name>
    <name type="common">Apicomplexan protozoan</name>
    <dbReference type="NCBI Taxonomy" id="94643"/>
    <lineage>
        <taxon>Eukaryota</taxon>
        <taxon>Sar</taxon>
        <taxon>Alveolata</taxon>
        <taxon>Apicomplexa</taxon>
        <taxon>Conoidasida</taxon>
        <taxon>Coccidia</taxon>
        <taxon>Eucoccidiorida</taxon>
        <taxon>Eimeriorina</taxon>
        <taxon>Sarcocystidae</taxon>
        <taxon>Besnoitia</taxon>
    </lineage>
</organism>
<comment type="caution">
    <text evidence="4">The sequence shown here is derived from an EMBL/GenBank/DDBJ whole genome shotgun (WGS) entry which is preliminary data.</text>
</comment>
<dbReference type="InterPro" id="IPR043136">
    <property type="entry name" value="B30.2/SPRY_sf"/>
</dbReference>
<dbReference type="InterPro" id="IPR037353">
    <property type="entry name" value="ASH2"/>
</dbReference>
<dbReference type="Pfam" id="PF00622">
    <property type="entry name" value="SPRY"/>
    <property type="match status" value="1"/>
</dbReference>
<dbReference type="VEuPathDB" id="ToxoDB:BESB_080500"/>
<dbReference type="AlphaFoldDB" id="A0A2A9M9F8"/>
<sequence>MIGPTCASRASIATVSSVSRPTASSSQATNAFATHCAEKDRWYFEVEVLPNETANLRFIGYPPEPQARLKAHWRVGWACRYQKYDSPIGGNAHSFAVCGASGELPALVTGGLPRPVEALTGNPAELQELKEGDVIGCFLALHEPNWWLPDPRKDQKLYEFLHAGIMCSPDAPPPCVVNKGAWIEFSINGQRLGRVFEGLIGNGAYHPAVSLYMGAKLKINPGPDFAFPPDPSEGFQPCSEMRRPYIP</sequence>
<evidence type="ECO:0000256" key="2">
    <source>
        <dbReference type="ARBA" id="ARBA00023242"/>
    </source>
</evidence>
<dbReference type="PROSITE" id="PS50188">
    <property type="entry name" value="B302_SPRY"/>
    <property type="match status" value="1"/>
</dbReference>
<dbReference type="OrthoDB" id="10266026at2759"/>
<dbReference type="PANTHER" id="PTHR10598:SF0">
    <property type="entry name" value="SET1_ASH2 HISTONE METHYLTRANSFERASE COMPLEX SUBUNIT ASH2"/>
    <property type="match status" value="1"/>
</dbReference>
<dbReference type="GO" id="GO:0048188">
    <property type="term" value="C:Set1C/COMPASS complex"/>
    <property type="evidence" value="ECO:0007669"/>
    <property type="project" value="InterPro"/>
</dbReference>
<dbReference type="RefSeq" id="XP_029217843.1">
    <property type="nucleotide sequence ID" value="XM_029366412.1"/>
</dbReference>
<comment type="subcellular location">
    <subcellularLocation>
        <location evidence="1">Nucleus</location>
    </subcellularLocation>
</comment>
<dbReference type="STRING" id="94643.A0A2A9M9F8"/>
<dbReference type="InterPro" id="IPR001870">
    <property type="entry name" value="B30.2/SPRY"/>
</dbReference>
<accession>A0A2A9M9F8</accession>
<dbReference type="SMART" id="SM00449">
    <property type="entry name" value="SPRY"/>
    <property type="match status" value="1"/>
</dbReference>
<proteinExistence type="predicted"/>
<keyword evidence="5" id="KW-1185">Reference proteome</keyword>
<dbReference type="Gene3D" id="2.60.120.920">
    <property type="match status" value="1"/>
</dbReference>
<feature type="domain" description="B30.2/SPRY" evidence="3">
    <location>
        <begin position="1"/>
        <end position="194"/>
    </location>
</feature>
<reference evidence="4 5" key="1">
    <citation type="submission" date="2017-09" db="EMBL/GenBank/DDBJ databases">
        <title>Genome sequencing of Besnoitia besnoiti strain Bb-Ger1.</title>
        <authorList>
            <person name="Schares G."/>
            <person name="Venepally P."/>
            <person name="Lorenzi H.A."/>
        </authorList>
    </citation>
    <scope>NUCLEOTIDE SEQUENCE [LARGE SCALE GENOMIC DNA]</scope>
    <source>
        <strain evidence="4 5">Bb-Ger1</strain>
    </source>
</reference>
<gene>
    <name evidence="4" type="ORF">BESB_080500</name>
</gene>
<dbReference type="InterPro" id="IPR003877">
    <property type="entry name" value="SPRY_dom"/>
</dbReference>
<dbReference type="PANTHER" id="PTHR10598">
    <property type="entry name" value="SET1/ASH2 HISTONE METHYLTRANSFERASE COMPLEX SUBUNIT ASH2"/>
    <property type="match status" value="1"/>
</dbReference>
<dbReference type="KEGG" id="bbes:BESB_080500"/>
<dbReference type="GO" id="GO:0000976">
    <property type="term" value="F:transcription cis-regulatory region binding"/>
    <property type="evidence" value="ECO:0007669"/>
    <property type="project" value="TreeGrafter"/>
</dbReference>
<dbReference type="GeneID" id="40312977"/>
<dbReference type="EMBL" id="NWUJ01000008">
    <property type="protein sequence ID" value="PFH33834.1"/>
    <property type="molecule type" value="Genomic_DNA"/>
</dbReference>
<name>A0A2A9M9F8_BESBE</name>
<evidence type="ECO:0000313" key="4">
    <source>
        <dbReference type="EMBL" id="PFH33834.1"/>
    </source>
</evidence>
<evidence type="ECO:0000256" key="1">
    <source>
        <dbReference type="ARBA" id="ARBA00004123"/>
    </source>
</evidence>
<dbReference type="InterPro" id="IPR013320">
    <property type="entry name" value="ConA-like_dom_sf"/>
</dbReference>
<dbReference type="SUPFAM" id="SSF49899">
    <property type="entry name" value="Concanavalin A-like lectins/glucanases"/>
    <property type="match status" value="1"/>
</dbReference>
<evidence type="ECO:0000313" key="5">
    <source>
        <dbReference type="Proteomes" id="UP000224006"/>
    </source>
</evidence>
<protein>
    <submittedName>
        <fullName evidence="4">SPRY domain-containing protein</fullName>
    </submittedName>
</protein>
<evidence type="ECO:0000259" key="3">
    <source>
        <dbReference type="PROSITE" id="PS50188"/>
    </source>
</evidence>
<dbReference type="CDD" id="cd12872">
    <property type="entry name" value="SPRY_Ash2"/>
    <property type="match status" value="1"/>
</dbReference>
<keyword evidence="2" id="KW-0539">Nucleus</keyword>
<dbReference type="Proteomes" id="UP000224006">
    <property type="component" value="Chromosome VII"/>
</dbReference>